<proteinExistence type="predicted"/>
<dbReference type="Proteomes" id="UP000178999">
    <property type="component" value="Unassembled WGS sequence"/>
</dbReference>
<evidence type="ECO:0000259" key="1">
    <source>
        <dbReference type="Pfam" id="PF13482"/>
    </source>
</evidence>
<gene>
    <name evidence="2" type="ORF">A2382_01505</name>
</gene>
<dbReference type="InterPro" id="IPR038720">
    <property type="entry name" value="YprB_RNase_H-like_dom"/>
</dbReference>
<dbReference type="GO" id="GO:0003676">
    <property type="term" value="F:nucleic acid binding"/>
    <property type="evidence" value="ECO:0007669"/>
    <property type="project" value="InterPro"/>
</dbReference>
<dbReference type="InterPro" id="IPR036397">
    <property type="entry name" value="RNaseH_sf"/>
</dbReference>
<organism evidence="2 3">
    <name type="scientific">Candidatus Woesebacteria bacterium RIFOXYB1_FULL_38_16</name>
    <dbReference type="NCBI Taxonomy" id="1802538"/>
    <lineage>
        <taxon>Bacteria</taxon>
        <taxon>Candidatus Woeseibacteriota</taxon>
    </lineage>
</organism>
<evidence type="ECO:0000313" key="3">
    <source>
        <dbReference type="Proteomes" id="UP000178999"/>
    </source>
</evidence>
<accession>A0A1F8CS25</accession>
<dbReference type="EMBL" id="MGHY01000021">
    <property type="protein sequence ID" value="OGM79072.1"/>
    <property type="molecule type" value="Genomic_DNA"/>
</dbReference>
<name>A0A1F8CS25_9BACT</name>
<sequence>MHEVIFDIETQRLFSDLDNFDPKGLGVSIVSAYIRKLDNENQEIEGEMFSFWENDLSNLWPHFQVADRIIGFNSLSFDIPVLQGYTNLPLKKLNHFDIMLKFKDIAGHRISLNHLAIHNLGAQKTDVGTNAVLYYQKGDPESLKKLKEYCEADVKLTKDLYDFAKKEGKLKYQDKWNTKKEIEVDFSYPKPDPISQESLF</sequence>
<protein>
    <recommendedName>
        <fullName evidence="1">YprB ribonuclease H-like domain-containing protein</fullName>
    </recommendedName>
</protein>
<comment type="caution">
    <text evidence="2">The sequence shown here is derived from an EMBL/GenBank/DDBJ whole genome shotgun (WGS) entry which is preliminary data.</text>
</comment>
<dbReference type="Pfam" id="PF13482">
    <property type="entry name" value="RNase_H_2"/>
    <property type="match status" value="1"/>
</dbReference>
<reference evidence="2 3" key="1">
    <citation type="journal article" date="2016" name="Nat. Commun.">
        <title>Thousands of microbial genomes shed light on interconnected biogeochemical processes in an aquifer system.</title>
        <authorList>
            <person name="Anantharaman K."/>
            <person name="Brown C.T."/>
            <person name="Hug L.A."/>
            <person name="Sharon I."/>
            <person name="Castelle C.J."/>
            <person name="Probst A.J."/>
            <person name="Thomas B.C."/>
            <person name="Singh A."/>
            <person name="Wilkins M.J."/>
            <person name="Karaoz U."/>
            <person name="Brodie E.L."/>
            <person name="Williams K.H."/>
            <person name="Hubbard S.S."/>
            <person name="Banfield J.F."/>
        </authorList>
    </citation>
    <scope>NUCLEOTIDE SEQUENCE [LARGE SCALE GENOMIC DNA]</scope>
</reference>
<dbReference type="AlphaFoldDB" id="A0A1F8CS25"/>
<dbReference type="Gene3D" id="3.30.420.10">
    <property type="entry name" value="Ribonuclease H-like superfamily/Ribonuclease H"/>
    <property type="match status" value="1"/>
</dbReference>
<dbReference type="InterPro" id="IPR012337">
    <property type="entry name" value="RNaseH-like_sf"/>
</dbReference>
<feature type="domain" description="YprB ribonuclease H-like" evidence="1">
    <location>
        <begin position="4"/>
        <end position="162"/>
    </location>
</feature>
<dbReference type="SUPFAM" id="SSF53098">
    <property type="entry name" value="Ribonuclease H-like"/>
    <property type="match status" value="1"/>
</dbReference>
<evidence type="ECO:0000313" key="2">
    <source>
        <dbReference type="EMBL" id="OGM79072.1"/>
    </source>
</evidence>
<dbReference type="STRING" id="1802538.A2382_01505"/>